<dbReference type="HOGENOM" id="CLU_042830_0_0_1"/>
<evidence type="ECO:0000313" key="1">
    <source>
        <dbReference type="EMBL" id="EFP74653.1"/>
    </source>
</evidence>
<dbReference type="VEuPathDB" id="FungiDB:PGTG_00609"/>
<dbReference type="EMBL" id="DS178262">
    <property type="protein sequence ID" value="EFP74653.1"/>
    <property type="molecule type" value="Genomic_DNA"/>
</dbReference>
<dbReference type="PANTHER" id="PTHR33069:SF3">
    <property type="entry name" value="DYNEIN HEAVY CHAIN TAIL DOMAIN-CONTAINING PROTEIN"/>
    <property type="match status" value="1"/>
</dbReference>
<evidence type="ECO:0000313" key="2">
    <source>
        <dbReference type="Proteomes" id="UP000008783"/>
    </source>
</evidence>
<accession>E3JQC4</accession>
<dbReference type="Proteomes" id="UP000008783">
    <property type="component" value="Unassembled WGS sequence"/>
</dbReference>
<dbReference type="RefSeq" id="XP_003307659.1">
    <property type="nucleotide sequence ID" value="XM_003307611.2"/>
</dbReference>
<organism evidence="1 2">
    <name type="scientific">Puccinia graminis f. sp. tritici (strain CRL 75-36-700-3 / race SCCL)</name>
    <name type="common">Black stem rust fungus</name>
    <dbReference type="NCBI Taxonomy" id="418459"/>
    <lineage>
        <taxon>Eukaryota</taxon>
        <taxon>Fungi</taxon>
        <taxon>Dikarya</taxon>
        <taxon>Basidiomycota</taxon>
        <taxon>Pucciniomycotina</taxon>
        <taxon>Pucciniomycetes</taxon>
        <taxon>Pucciniales</taxon>
        <taxon>Pucciniaceae</taxon>
        <taxon>Puccinia</taxon>
    </lineage>
</organism>
<dbReference type="GeneID" id="10527649"/>
<dbReference type="OMA" id="IDWESSH"/>
<dbReference type="PANTHER" id="PTHR33069">
    <property type="entry name" value="CHROMOSOME 7, WHOLE GENOME SHOTGUN SEQUENCE-RELATED"/>
    <property type="match status" value="1"/>
</dbReference>
<keyword evidence="2" id="KW-1185">Reference proteome</keyword>
<dbReference type="KEGG" id="pgr:PGTG_00609"/>
<reference key="1">
    <citation type="submission" date="2007-01" db="EMBL/GenBank/DDBJ databases">
        <title>The Genome Sequence of Puccinia graminis f. sp. tritici Strain CRL 75-36-700-3.</title>
        <authorList>
            <consortium name="The Broad Institute Genome Sequencing Platform"/>
            <person name="Birren B."/>
            <person name="Lander E."/>
            <person name="Galagan J."/>
            <person name="Nusbaum C."/>
            <person name="Devon K."/>
            <person name="Cuomo C."/>
            <person name="Jaffe D."/>
            <person name="Butler J."/>
            <person name="Alvarez P."/>
            <person name="Gnerre S."/>
            <person name="Grabherr M."/>
            <person name="Mauceli E."/>
            <person name="Brockman W."/>
            <person name="Young S."/>
            <person name="LaButti K."/>
            <person name="Sykes S."/>
            <person name="DeCaprio D."/>
            <person name="Crawford M."/>
            <person name="Koehrsen M."/>
            <person name="Engels R."/>
            <person name="Montgomery P."/>
            <person name="Pearson M."/>
            <person name="Howarth C."/>
            <person name="Larson L."/>
            <person name="White J."/>
            <person name="Zeng Q."/>
            <person name="Kodira C."/>
            <person name="Yandava C."/>
            <person name="Alvarado L."/>
            <person name="O'Leary S."/>
            <person name="Szabo L."/>
            <person name="Dean R."/>
            <person name="Schein J."/>
        </authorList>
    </citation>
    <scope>NUCLEOTIDE SEQUENCE</scope>
    <source>
        <strain>CRL 75-36-700-3</strain>
    </source>
</reference>
<dbReference type="AlphaFoldDB" id="E3JQC4"/>
<protein>
    <submittedName>
        <fullName evidence="1">Uncharacterized protein</fullName>
    </submittedName>
</protein>
<dbReference type="InParanoid" id="E3JQC4"/>
<dbReference type="OrthoDB" id="10278852at2759"/>
<reference evidence="2" key="2">
    <citation type="journal article" date="2011" name="Proc. Natl. Acad. Sci. U.S.A.">
        <title>Obligate biotrophy features unraveled by the genomic analysis of rust fungi.</title>
        <authorList>
            <person name="Duplessis S."/>
            <person name="Cuomo C.A."/>
            <person name="Lin Y.-C."/>
            <person name="Aerts A."/>
            <person name="Tisserant E."/>
            <person name="Veneault-Fourrey C."/>
            <person name="Joly D.L."/>
            <person name="Hacquard S."/>
            <person name="Amselem J."/>
            <person name="Cantarel B.L."/>
            <person name="Chiu R."/>
            <person name="Coutinho P.M."/>
            <person name="Feau N."/>
            <person name="Field M."/>
            <person name="Frey P."/>
            <person name="Gelhaye E."/>
            <person name="Goldberg J."/>
            <person name="Grabherr M.G."/>
            <person name="Kodira C.D."/>
            <person name="Kohler A."/>
            <person name="Kuees U."/>
            <person name="Lindquist E.A."/>
            <person name="Lucas S.M."/>
            <person name="Mago R."/>
            <person name="Mauceli E."/>
            <person name="Morin E."/>
            <person name="Murat C."/>
            <person name="Pangilinan J.L."/>
            <person name="Park R."/>
            <person name="Pearson M."/>
            <person name="Quesneville H."/>
            <person name="Rouhier N."/>
            <person name="Sakthikumar S."/>
            <person name="Salamov A.A."/>
            <person name="Schmutz J."/>
            <person name="Selles B."/>
            <person name="Shapiro H."/>
            <person name="Tanguay P."/>
            <person name="Tuskan G.A."/>
            <person name="Henrissat B."/>
            <person name="Van de Peer Y."/>
            <person name="Rouze P."/>
            <person name="Ellis J.G."/>
            <person name="Dodds P.N."/>
            <person name="Schein J.E."/>
            <person name="Zhong S."/>
            <person name="Hamelin R.C."/>
            <person name="Grigoriev I.V."/>
            <person name="Szabo L.J."/>
            <person name="Martin F."/>
        </authorList>
    </citation>
    <scope>NUCLEOTIDE SEQUENCE [LARGE SCALE GENOMIC DNA]</scope>
    <source>
        <strain evidence="2">CRL 75-36-700-3 / race SCCL</strain>
    </source>
</reference>
<proteinExistence type="predicted"/>
<name>E3JQC4_PUCGT</name>
<sequence>MSAHHYATALAEALGRLSRICCHYLGDEYSSKQEPKVSPEKDLETRQVNLNKVEATLLPAIRDLVVELLKVLDLPPKESMFPKSKLNDAWEIVHRLSSVLYKLRSSVTPPNYFNHQIYRLTQQNYVDLKQFRCQHLQKKITELIEDDLGHLFNHLSGFISVGDYYYSDHKPPEPSGRQPRLPPMRILSQFQVNIARILKNIRRSDFGILQSIWTESENLLGTYIRQVLDSIHRLKIRHPFNTEPNSISPIPRHLQRLKQTIILLRLGRIFFKKIGSTLLFKFSDEMSTAELQFFSGLSNSISFHLAWITSYVTNAADLQEIPHDHWRNERTSHLIKEINHSLEFISSHMIPSDPTHTVDDVMDQLFGTFKSAFFPHLDNIMADISRFQAGN</sequence>
<gene>
    <name evidence="1" type="ORF">PGTG_00609</name>
</gene>